<evidence type="ECO:0000313" key="2">
    <source>
        <dbReference type="Proteomes" id="UP000054928"/>
    </source>
</evidence>
<dbReference type="EMBL" id="CCYD01000122">
    <property type="protein sequence ID" value="CEG36242.1"/>
    <property type="molecule type" value="Genomic_DNA"/>
</dbReference>
<organism evidence="1 2">
    <name type="scientific">Plasmopara halstedii</name>
    <name type="common">Downy mildew of sunflower</name>
    <dbReference type="NCBI Taxonomy" id="4781"/>
    <lineage>
        <taxon>Eukaryota</taxon>
        <taxon>Sar</taxon>
        <taxon>Stramenopiles</taxon>
        <taxon>Oomycota</taxon>
        <taxon>Peronosporomycetes</taxon>
        <taxon>Peronosporales</taxon>
        <taxon>Peronosporaceae</taxon>
        <taxon>Plasmopara</taxon>
    </lineage>
</organism>
<name>A0A0P1A7E7_PLAHL</name>
<dbReference type="Proteomes" id="UP000054928">
    <property type="component" value="Unassembled WGS sequence"/>
</dbReference>
<evidence type="ECO:0000313" key="1">
    <source>
        <dbReference type="EMBL" id="CEG36242.1"/>
    </source>
</evidence>
<dbReference type="GeneID" id="36396057"/>
<sequence length="118" mass="12872">MPILPLIQIESDCGSLGKTIQKGDAPTRCVTEHTHAKESTEVVERGVDCPTLDADESAGELLLACEFAGLRIVDATNRCEVTRADVLLVLLPTMEELVQLEEVTYDDILDDLKCDDIA</sequence>
<reference evidence="2" key="1">
    <citation type="submission" date="2014-09" db="EMBL/GenBank/DDBJ databases">
        <authorList>
            <person name="Sharma Rahul"/>
            <person name="Thines Marco"/>
        </authorList>
    </citation>
    <scope>NUCLEOTIDE SEQUENCE [LARGE SCALE GENOMIC DNA]</scope>
</reference>
<dbReference type="RefSeq" id="XP_024572611.1">
    <property type="nucleotide sequence ID" value="XM_024718634.1"/>
</dbReference>
<dbReference type="AlphaFoldDB" id="A0A0P1A7E7"/>
<keyword evidence="2" id="KW-1185">Reference proteome</keyword>
<accession>A0A0P1A7E7</accession>
<proteinExistence type="predicted"/>
<protein>
    <submittedName>
        <fullName evidence="1">Uncharacterized protein</fullName>
    </submittedName>
</protein>